<dbReference type="Gene3D" id="1.10.1740.10">
    <property type="match status" value="1"/>
</dbReference>
<dbReference type="InterPro" id="IPR013249">
    <property type="entry name" value="RNA_pol_sigma70_r4_t2"/>
</dbReference>
<dbReference type="InterPro" id="IPR004045">
    <property type="entry name" value="Glutathione_S-Trfase_N"/>
</dbReference>
<evidence type="ECO:0000256" key="1">
    <source>
        <dbReference type="ARBA" id="ARBA00007409"/>
    </source>
</evidence>
<feature type="coiled-coil region" evidence="2">
    <location>
        <begin position="392"/>
        <end position="419"/>
    </location>
</feature>
<feature type="transmembrane region" description="Helical" evidence="3">
    <location>
        <begin position="370"/>
        <end position="389"/>
    </location>
</feature>
<evidence type="ECO:0000259" key="6">
    <source>
        <dbReference type="PROSITE" id="PS50405"/>
    </source>
</evidence>
<dbReference type="GO" id="GO:0016987">
    <property type="term" value="F:sigma factor activity"/>
    <property type="evidence" value="ECO:0007669"/>
    <property type="project" value="InterPro"/>
</dbReference>
<dbReference type="InterPro" id="IPR007627">
    <property type="entry name" value="RNA_pol_sigma70_r2"/>
</dbReference>
<dbReference type="CDD" id="cd06171">
    <property type="entry name" value="Sigma70_r4"/>
    <property type="match status" value="1"/>
</dbReference>
<feature type="transmembrane region" description="Helical" evidence="3">
    <location>
        <begin position="232"/>
        <end position="255"/>
    </location>
</feature>
<dbReference type="PROSITE" id="PS50405">
    <property type="entry name" value="GST_CTER"/>
    <property type="match status" value="1"/>
</dbReference>
<dbReference type="SFLD" id="SFLDG00358">
    <property type="entry name" value="Main_(cytGST)"/>
    <property type="match status" value="1"/>
</dbReference>
<dbReference type="PANTHER" id="PTHR44051:SF9">
    <property type="entry name" value="GLUTATHIONE S-TRANSFERASE 1"/>
    <property type="match status" value="1"/>
</dbReference>
<dbReference type="GO" id="GO:0006352">
    <property type="term" value="P:DNA-templated transcription initiation"/>
    <property type="evidence" value="ECO:0007669"/>
    <property type="project" value="InterPro"/>
</dbReference>
<dbReference type="SUPFAM" id="SSF88659">
    <property type="entry name" value="Sigma3 and sigma4 domains of RNA polymerase sigma factors"/>
    <property type="match status" value="1"/>
</dbReference>
<dbReference type="CDD" id="cd03046">
    <property type="entry name" value="GST_N_GTT1_like"/>
    <property type="match status" value="1"/>
</dbReference>
<dbReference type="InterPro" id="IPR036034">
    <property type="entry name" value="PDZ_sf"/>
</dbReference>
<dbReference type="Pfam" id="PF04542">
    <property type="entry name" value="Sigma70_r2"/>
    <property type="match status" value="1"/>
</dbReference>
<dbReference type="SMART" id="SM00228">
    <property type="entry name" value="PDZ"/>
    <property type="match status" value="2"/>
</dbReference>
<dbReference type="InterPro" id="IPR014284">
    <property type="entry name" value="RNA_pol_sigma-70_dom"/>
</dbReference>
<dbReference type="InterPro" id="IPR013324">
    <property type="entry name" value="RNA_pol_sigma_r3/r4-like"/>
</dbReference>
<dbReference type="InterPro" id="IPR036249">
    <property type="entry name" value="Thioredoxin-like_sf"/>
</dbReference>
<keyword evidence="3" id="KW-0472">Membrane</keyword>
<name>A0A812UDR5_9DINO</name>
<proteinExistence type="inferred from homology"/>
<evidence type="ECO:0000259" key="5">
    <source>
        <dbReference type="PROSITE" id="PS50404"/>
    </source>
</evidence>
<keyword evidence="3" id="KW-1133">Transmembrane helix</keyword>
<dbReference type="PROSITE" id="PS50106">
    <property type="entry name" value="PDZ"/>
    <property type="match status" value="1"/>
</dbReference>
<dbReference type="Gene3D" id="3.40.30.10">
    <property type="entry name" value="Glutaredoxin"/>
    <property type="match status" value="1"/>
</dbReference>
<evidence type="ECO:0000313" key="7">
    <source>
        <dbReference type="EMBL" id="CAE7565413.1"/>
    </source>
</evidence>
<feature type="domain" description="GST N-terminal" evidence="5">
    <location>
        <begin position="687"/>
        <end position="768"/>
    </location>
</feature>
<feature type="domain" description="GST C-terminal" evidence="6">
    <location>
        <begin position="774"/>
        <end position="893"/>
    </location>
</feature>
<dbReference type="InterPro" id="IPR004046">
    <property type="entry name" value="GST_C"/>
</dbReference>
<dbReference type="Gene3D" id="1.20.1050.10">
    <property type="match status" value="1"/>
</dbReference>
<dbReference type="OrthoDB" id="428147at2759"/>
<dbReference type="InterPro" id="IPR036282">
    <property type="entry name" value="Glutathione-S-Trfase_C_sf"/>
</dbReference>
<dbReference type="InterPro" id="IPR036388">
    <property type="entry name" value="WH-like_DNA-bd_sf"/>
</dbReference>
<dbReference type="SUPFAM" id="SSF52833">
    <property type="entry name" value="Thioredoxin-like"/>
    <property type="match status" value="1"/>
</dbReference>
<dbReference type="Proteomes" id="UP000601435">
    <property type="component" value="Unassembled WGS sequence"/>
</dbReference>
<accession>A0A812UDR5</accession>
<dbReference type="Pfam" id="PF13180">
    <property type="entry name" value="PDZ_2"/>
    <property type="match status" value="1"/>
</dbReference>
<comment type="caution">
    <text evidence="7">The sequence shown here is derived from an EMBL/GenBank/DDBJ whole genome shotgun (WGS) entry which is preliminary data.</text>
</comment>
<dbReference type="SUPFAM" id="SSF88946">
    <property type="entry name" value="Sigma2 domain of RNA polymerase sigma factors"/>
    <property type="match status" value="1"/>
</dbReference>
<dbReference type="AlphaFoldDB" id="A0A812UDR5"/>
<dbReference type="InterPro" id="IPR001478">
    <property type="entry name" value="PDZ"/>
</dbReference>
<dbReference type="Pfam" id="PF02798">
    <property type="entry name" value="GST_N"/>
    <property type="match status" value="1"/>
</dbReference>
<dbReference type="SFLD" id="SFLDS00019">
    <property type="entry name" value="Glutathione_Transferase_(cytos"/>
    <property type="match status" value="1"/>
</dbReference>
<dbReference type="Gene3D" id="1.10.10.10">
    <property type="entry name" value="Winged helix-like DNA-binding domain superfamily/Winged helix DNA-binding domain"/>
    <property type="match status" value="1"/>
</dbReference>
<organism evidence="7 8">
    <name type="scientific">Symbiodinium necroappetens</name>
    <dbReference type="NCBI Taxonomy" id="1628268"/>
    <lineage>
        <taxon>Eukaryota</taxon>
        <taxon>Sar</taxon>
        <taxon>Alveolata</taxon>
        <taxon>Dinophyceae</taxon>
        <taxon>Suessiales</taxon>
        <taxon>Symbiodiniaceae</taxon>
        <taxon>Symbiodinium</taxon>
    </lineage>
</organism>
<dbReference type="GO" id="GO:0003677">
    <property type="term" value="F:DNA binding"/>
    <property type="evidence" value="ECO:0007669"/>
    <property type="project" value="InterPro"/>
</dbReference>
<dbReference type="EMBL" id="CAJNJA010026807">
    <property type="protein sequence ID" value="CAE7565413.1"/>
    <property type="molecule type" value="Genomic_DNA"/>
</dbReference>
<keyword evidence="8" id="KW-1185">Reference proteome</keyword>
<dbReference type="Pfam" id="PF00043">
    <property type="entry name" value="GST_C"/>
    <property type="match status" value="1"/>
</dbReference>
<dbReference type="SUPFAM" id="SSF47616">
    <property type="entry name" value="GST C-terminal domain-like"/>
    <property type="match status" value="1"/>
</dbReference>
<keyword evidence="3" id="KW-0812">Transmembrane</keyword>
<dbReference type="NCBIfam" id="TIGR02937">
    <property type="entry name" value="sigma70-ECF"/>
    <property type="match status" value="1"/>
</dbReference>
<gene>
    <name evidence="7" type="primary">gst3</name>
    <name evidence="7" type="ORF">SNEC2469_LOCUS16415</name>
</gene>
<dbReference type="InterPro" id="IPR013325">
    <property type="entry name" value="RNA_pol_sigma_r2"/>
</dbReference>
<evidence type="ECO:0000256" key="2">
    <source>
        <dbReference type="SAM" id="Coils"/>
    </source>
</evidence>
<dbReference type="PANTHER" id="PTHR44051">
    <property type="entry name" value="GLUTATHIONE S-TRANSFERASE-RELATED"/>
    <property type="match status" value="1"/>
</dbReference>
<evidence type="ECO:0000256" key="3">
    <source>
        <dbReference type="SAM" id="Phobius"/>
    </source>
</evidence>
<dbReference type="PROSITE" id="PS50404">
    <property type="entry name" value="GST_NTER"/>
    <property type="match status" value="1"/>
</dbReference>
<reference evidence="7" key="1">
    <citation type="submission" date="2021-02" db="EMBL/GenBank/DDBJ databases">
        <authorList>
            <person name="Dougan E. K."/>
            <person name="Rhodes N."/>
            <person name="Thang M."/>
            <person name="Chan C."/>
        </authorList>
    </citation>
    <scope>NUCLEOTIDE SEQUENCE</scope>
</reference>
<comment type="similarity">
    <text evidence="1">Belongs to the GST superfamily.</text>
</comment>
<evidence type="ECO:0000259" key="4">
    <source>
        <dbReference type="PROSITE" id="PS50106"/>
    </source>
</evidence>
<dbReference type="InterPro" id="IPR010987">
    <property type="entry name" value="Glutathione-S-Trfase_C-like"/>
</dbReference>
<feature type="domain" description="PDZ" evidence="4">
    <location>
        <begin position="415"/>
        <end position="483"/>
    </location>
</feature>
<dbReference type="InterPro" id="IPR040079">
    <property type="entry name" value="Glutathione_S-Trfase"/>
</dbReference>
<dbReference type="Pfam" id="PF08281">
    <property type="entry name" value="Sigma70_r4_2"/>
    <property type="match status" value="1"/>
</dbReference>
<protein>
    <submittedName>
        <fullName evidence="7">Gst3 protein</fullName>
    </submittedName>
</protein>
<evidence type="ECO:0000313" key="8">
    <source>
        <dbReference type="Proteomes" id="UP000601435"/>
    </source>
</evidence>
<dbReference type="SUPFAM" id="SSF50156">
    <property type="entry name" value="PDZ domain-like"/>
    <property type="match status" value="2"/>
</dbReference>
<dbReference type="Gene3D" id="2.30.42.10">
    <property type="match status" value="2"/>
</dbReference>
<sequence>MSGFSDIQIPPGVAKGVLRGDRNALADAYRLLARAVMNLASRILQDRGLAEEVVQDTFIDLVEKAGQIKDVDAIRPWVRRVAVNHCLMRLRSPWHARRSDADAEEIFASREPDNSMEWAVQLPTLEHALGALSDEARTVVWLHDVEGYTHKEIAELMGKTASFSKSQLARAYEKLLNWQKQLNSEQVDDPEVIEQLEQIRGLGIALQSLPDVPVDDEIWLQAMPAPVKRSIWLRYPMATAASVFFASVVGMFMLFGGPVSDIGNNTGPVQYTSLDSMDNSGAQLAALMRQSRDLEQRLYGVNPLAQAADGPHATYQGMPAPTALEETLLFRLADVDGQIARLYDAADMDSAQRQGLWMKRVELLESLEYVMFRVCMAFLMMLLFSPVALAGDEELDKEIAEVQRNLDESARMLAELYRQRYSAGEGKDRAMLGILLGDGAADGGVELFGVTPGGGADQAGLAAGDLIVKMDDLSISEAKSPMRALSNYMKQVSPGDEVEVVFDRNGERQTATVTTQAHSAHMMTMVQEKMAKLGDVLPVDLDSLVLMPDGAGHKMVSKTIISRQLMSVDGDLASYFDVDAGVLVVEPAPGSALKAGDILLAVNNVDVTDLDMAYKLLGEVEDTAEIEVKRRGKNRTLDVSADELLASANTTQTRVIRINAPDENGKEVVVKIEVTAAQTSDNVTRAAPDITIYHLEGRRSERIVWLMEELGMPYELVFERGDLSASMANIRAVNPDVPMAPTVLIGDQILVESGAIIEVILNRYAPDKLTPELFSADYANHMMWMHFAEGSLAARLFSDYRTWLRNPPTERSRMVDSEATVQYAENHLAKHPWFGGEQFSAADIMMMFPLNVATGLNIVDEAQFPNVAAWKKKAEARSAYQRMLKAARPDGMIGNLPRLPEHAPSGPR</sequence>
<keyword evidence="2" id="KW-0175">Coiled coil</keyword>